<reference evidence="1" key="1">
    <citation type="journal article" date="2020" name="Nature">
        <title>Giant virus diversity and host interactions through global metagenomics.</title>
        <authorList>
            <person name="Schulz F."/>
            <person name="Roux S."/>
            <person name="Paez-Espino D."/>
            <person name="Jungbluth S."/>
            <person name="Walsh D.A."/>
            <person name="Denef V.J."/>
            <person name="McMahon K.D."/>
            <person name="Konstantinidis K.T."/>
            <person name="Eloe-Fadrosh E.A."/>
            <person name="Kyrpides N.C."/>
            <person name="Woyke T."/>
        </authorList>
    </citation>
    <scope>NUCLEOTIDE SEQUENCE</scope>
    <source>
        <strain evidence="1">GVMAG-S-ERX555961-36</strain>
    </source>
</reference>
<proteinExistence type="predicted"/>
<sequence>MMEHDFIIKPCTKKSLFDFLKLYTDRHTRYKRGQTPRMTELRLRRFNFDELFAYVKAFAEQNEIIIKWKYENSKQKKIAEELEKILKPELAKEAIHIYRNTWRYFYIKRKTWYDDPNSYIKNPSLEVKKKYLKAIEDLKEEFYKALRIYEKIIIEYQKTNSYSFNETQIQIFFNIIPDFISDKHEKSDCINQLNVYRCFESFFNKPSVNPI</sequence>
<accession>A0A6C0AUL6</accession>
<name>A0A6C0AUL6_9ZZZZ</name>
<dbReference type="AlphaFoldDB" id="A0A6C0AUL6"/>
<evidence type="ECO:0000313" key="1">
    <source>
        <dbReference type="EMBL" id="QHS83504.1"/>
    </source>
</evidence>
<protein>
    <submittedName>
        <fullName evidence="1">Uncharacterized protein</fullName>
    </submittedName>
</protein>
<organism evidence="1">
    <name type="scientific">viral metagenome</name>
    <dbReference type="NCBI Taxonomy" id="1070528"/>
    <lineage>
        <taxon>unclassified sequences</taxon>
        <taxon>metagenomes</taxon>
        <taxon>organismal metagenomes</taxon>
    </lineage>
</organism>
<dbReference type="EMBL" id="MN738760">
    <property type="protein sequence ID" value="QHS83504.1"/>
    <property type="molecule type" value="Genomic_DNA"/>
</dbReference>